<name>A0ABP4C2J7_9ACTN</name>
<evidence type="ECO:0000313" key="2">
    <source>
        <dbReference type="EMBL" id="GAA0959779.1"/>
    </source>
</evidence>
<accession>A0ABP4C2J7</accession>
<evidence type="ECO:0000313" key="3">
    <source>
        <dbReference type="Proteomes" id="UP001500665"/>
    </source>
</evidence>
<comment type="caution">
    <text evidence="2">The sequence shown here is derived from an EMBL/GenBank/DDBJ whole genome shotgun (WGS) entry which is preliminary data.</text>
</comment>
<dbReference type="Pfam" id="PF02627">
    <property type="entry name" value="CMD"/>
    <property type="match status" value="1"/>
</dbReference>
<protein>
    <submittedName>
        <fullName evidence="2">Carboxymuconolactone decarboxylase family protein</fullName>
    </submittedName>
</protein>
<gene>
    <name evidence="2" type="ORF">GCM10009550_49990</name>
</gene>
<dbReference type="Proteomes" id="UP001500665">
    <property type="component" value="Unassembled WGS sequence"/>
</dbReference>
<dbReference type="Gene3D" id="1.20.1290.10">
    <property type="entry name" value="AhpD-like"/>
    <property type="match status" value="1"/>
</dbReference>
<sequence length="198" mass="21719">MSGETPRIPPLPQAEWPPELVESVFGFRSAVRSDGPEEERQSGSHLLGTLARHPSLTQAFLTFNGHLLSRSTLTSAHRELLILRVAHLRRCDYEWAQHVILAEKAGIRPAEIARIPAGPDAPEWSPLERALLAAADELLADGTVGNGTWKALAAEFDDRQLMDVVFTVGAYELLAMALRSFGVQPEPALAPYLSCHRP</sequence>
<dbReference type="RefSeq" id="WP_344243380.1">
    <property type="nucleotide sequence ID" value="NZ_BAAAHH010000023.1"/>
</dbReference>
<organism evidence="2 3">
    <name type="scientific">Actinocorallia libanotica</name>
    <dbReference type="NCBI Taxonomy" id="46162"/>
    <lineage>
        <taxon>Bacteria</taxon>
        <taxon>Bacillati</taxon>
        <taxon>Actinomycetota</taxon>
        <taxon>Actinomycetes</taxon>
        <taxon>Streptosporangiales</taxon>
        <taxon>Thermomonosporaceae</taxon>
        <taxon>Actinocorallia</taxon>
    </lineage>
</organism>
<feature type="domain" description="Carboxymuconolactone decarboxylase-like" evidence="1">
    <location>
        <begin position="54"/>
        <end position="137"/>
    </location>
</feature>
<dbReference type="InterPro" id="IPR029032">
    <property type="entry name" value="AhpD-like"/>
</dbReference>
<reference evidence="3" key="1">
    <citation type="journal article" date="2019" name="Int. J. Syst. Evol. Microbiol.">
        <title>The Global Catalogue of Microorganisms (GCM) 10K type strain sequencing project: providing services to taxonomists for standard genome sequencing and annotation.</title>
        <authorList>
            <consortium name="The Broad Institute Genomics Platform"/>
            <consortium name="The Broad Institute Genome Sequencing Center for Infectious Disease"/>
            <person name="Wu L."/>
            <person name="Ma J."/>
        </authorList>
    </citation>
    <scope>NUCLEOTIDE SEQUENCE [LARGE SCALE GENOMIC DNA]</scope>
    <source>
        <strain evidence="3">JCM 10696</strain>
    </source>
</reference>
<dbReference type="PANTHER" id="PTHR34846:SF5">
    <property type="entry name" value="CARBOXYMUCONOLACTONE DECARBOXYLASE-LIKE DOMAIN-CONTAINING PROTEIN"/>
    <property type="match status" value="1"/>
</dbReference>
<dbReference type="SUPFAM" id="SSF69118">
    <property type="entry name" value="AhpD-like"/>
    <property type="match status" value="1"/>
</dbReference>
<dbReference type="InterPro" id="IPR003779">
    <property type="entry name" value="CMD-like"/>
</dbReference>
<dbReference type="EMBL" id="BAAAHH010000023">
    <property type="protein sequence ID" value="GAA0959779.1"/>
    <property type="molecule type" value="Genomic_DNA"/>
</dbReference>
<proteinExistence type="predicted"/>
<dbReference type="PANTHER" id="PTHR34846">
    <property type="entry name" value="4-CARBOXYMUCONOLACTONE DECARBOXYLASE FAMILY PROTEIN (AFU_ORTHOLOGUE AFUA_6G11590)"/>
    <property type="match status" value="1"/>
</dbReference>
<keyword evidence="3" id="KW-1185">Reference proteome</keyword>
<evidence type="ECO:0000259" key="1">
    <source>
        <dbReference type="Pfam" id="PF02627"/>
    </source>
</evidence>